<protein>
    <submittedName>
        <fullName evidence="1">Uncharacterized protein</fullName>
    </submittedName>
</protein>
<dbReference type="EMBL" id="JAGETZ010000003">
    <property type="protein sequence ID" value="MBO2008827.1"/>
    <property type="molecule type" value="Genomic_DNA"/>
</dbReference>
<sequence length="135" mass="14750">MYVLNGQVIIDNSFLNIMPDDIGKLDVYKSDAPRKWRSLTAHGIIDITLKDKSKARMKTRTLAEIGKWLHVSGPVSYSINGMPVGESDLRIATVAIGEMKVTRATAAAPTTSVNIQIAHHIPRHPPRTLPASLGL</sequence>
<gene>
    <name evidence="1" type="ORF">J4E00_07165</name>
</gene>
<organism evidence="1 2">
    <name type="scientific">Hymenobacter negativus</name>
    <dbReference type="NCBI Taxonomy" id="2795026"/>
    <lineage>
        <taxon>Bacteria</taxon>
        <taxon>Pseudomonadati</taxon>
        <taxon>Bacteroidota</taxon>
        <taxon>Cytophagia</taxon>
        <taxon>Cytophagales</taxon>
        <taxon>Hymenobacteraceae</taxon>
        <taxon>Hymenobacter</taxon>
    </lineage>
</organism>
<dbReference type="Proteomes" id="UP000664369">
    <property type="component" value="Unassembled WGS sequence"/>
</dbReference>
<name>A0ABS3QCB6_9BACT</name>
<keyword evidence="2" id="KW-1185">Reference proteome</keyword>
<accession>A0ABS3QCB6</accession>
<comment type="caution">
    <text evidence="1">The sequence shown here is derived from an EMBL/GenBank/DDBJ whole genome shotgun (WGS) entry which is preliminary data.</text>
</comment>
<evidence type="ECO:0000313" key="2">
    <source>
        <dbReference type="Proteomes" id="UP000664369"/>
    </source>
</evidence>
<reference evidence="1 2" key="1">
    <citation type="submission" date="2021-03" db="EMBL/GenBank/DDBJ databases">
        <authorList>
            <person name="Kim M.K."/>
        </authorList>
    </citation>
    <scope>NUCLEOTIDE SEQUENCE [LARGE SCALE GENOMIC DNA]</scope>
    <source>
        <strain evidence="1 2">BT442</strain>
    </source>
</reference>
<proteinExistence type="predicted"/>
<evidence type="ECO:0000313" key="1">
    <source>
        <dbReference type="EMBL" id="MBO2008827.1"/>
    </source>
</evidence>